<comment type="function">
    <text evidence="7">Involved in DNA repair and RecF pathway recombination.</text>
</comment>
<feature type="domain" description="DNA replication/recombination mediator RecO N-terminal" evidence="8">
    <location>
        <begin position="19"/>
        <end position="89"/>
    </location>
</feature>
<dbReference type="PANTHER" id="PTHR33991">
    <property type="entry name" value="DNA REPAIR PROTEIN RECO"/>
    <property type="match status" value="1"/>
</dbReference>
<organism evidence="9 10">
    <name type="scientific">Chromobacterium haemolyticum</name>
    <dbReference type="NCBI Taxonomy" id="394935"/>
    <lineage>
        <taxon>Bacteria</taxon>
        <taxon>Pseudomonadati</taxon>
        <taxon>Pseudomonadota</taxon>
        <taxon>Betaproteobacteria</taxon>
        <taxon>Neisseriales</taxon>
        <taxon>Chromobacteriaceae</taxon>
        <taxon>Chromobacterium</taxon>
    </lineage>
</organism>
<keyword evidence="5 7" id="KW-0234">DNA repair</keyword>
<name>A0A1W0CN28_9NEIS</name>
<dbReference type="SUPFAM" id="SSF57863">
    <property type="entry name" value="ArfGap/RecO-like zinc finger"/>
    <property type="match status" value="1"/>
</dbReference>
<dbReference type="SUPFAM" id="SSF50249">
    <property type="entry name" value="Nucleic acid-binding proteins"/>
    <property type="match status" value="1"/>
</dbReference>
<evidence type="ECO:0000256" key="4">
    <source>
        <dbReference type="ARBA" id="ARBA00023172"/>
    </source>
</evidence>
<dbReference type="InterPro" id="IPR022572">
    <property type="entry name" value="DNA_rep/recomb_RecO_N"/>
</dbReference>
<comment type="similarity">
    <text evidence="1 7">Belongs to the RecO family.</text>
</comment>
<dbReference type="InterPro" id="IPR012340">
    <property type="entry name" value="NA-bd_OB-fold"/>
</dbReference>
<dbReference type="Proteomes" id="UP000192721">
    <property type="component" value="Unassembled WGS sequence"/>
</dbReference>
<keyword evidence="3 7" id="KW-0227">DNA damage</keyword>
<evidence type="ECO:0000256" key="2">
    <source>
        <dbReference type="ARBA" id="ARBA00021310"/>
    </source>
</evidence>
<dbReference type="NCBIfam" id="TIGR00613">
    <property type="entry name" value="reco"/>
    <property type="match status" value="1"/>
</dbReference>
<evidence type="ECO:0000259" key="8">
    <source>
        <dbReference type="Pfam" id="PF11967"/>
    </source>
</evidence>
<evidence type="ECO:0000313" key="9">
    <source>
        <dbReference type="EMBL" id="OQS36220.1"/>
    </source>
</evidence>
<dbReference type="HAMAP" id="MF_00201">
    <property type="entry name" value="RecO"/>
    <property type="match status" value="1"/>
</dbReference>
<dbReference type="Pfam" id="PF11967">
    <property type="entry name" value="RecO_N"/>
    <property type="match status" value="1"/>
</dbReference>
<evidence type="ECO:0000256" key="1">
    <source>
        <dbReference type="ARBA" id="ARBA00007452"/>
    </source>
</evidence>
<dbReference type="EMBL" id="MUKV01000023">
    <property type="protein sequence ID" value="OQS36220.1"/>
    <property type="molecule type" value="Genomic_DNA"/>
</dbReference>
<comment type="caution">
    <text evidence="9">The sequence shown here is derived from an EMBL/GenBank/DDBJ whole genome shotgun (WGS) entry which is preliminary data.</text>
</comment>
<dbReference type="InterPro" id="IPR037278">
    <property type="entry name" value="ARFGAP/RecO"/>
</dbReference>
<evidence type="ECO:0000256" key="6">
    <source>
        <dbReference type="ARBA" id="ARBA00033409"/>
    </source>
</evidence>
<gene>
    <name evidence="7" type="primary">recO</name>
    <name evidence="9" type="ORF">B0T45_16065</name>
</gene>
<dbReference type="PANTHER" id="PTHR33991:SF1">
    <property type="entry name" value="DNA REPAIR PROTEIN RECO"/>
    <property type="match status" value="1"/>
</dbReference>
<evidence type="ECO:0000256" key="7">
    <source>
        <dbReference type="HAMAP-Rule" id="MF_00201"/>
    </source>
</evidence>
<evidence type="ECO:0000313" key="10">
    <source>
        <dbReference type="Proteomes" id="UP000192721"/>
    </source>
</evidence>
<dbReference type="GO" id="GO:0043590">
    <property type="term" value="C:bacterial nucleoid"/>
    <property type="evidence" value="ECO:0007669"/>
    <property type="project" value="TreeGrafter"/>
</dbReference>
<dbReference type="Gene3D" id="1.20.1440.120">
    <property type="entry name" value="Recombination protein O, C-terminal domain"/>
    <property type="match status" value="1"/>
</dbReference>
<evidence type="ECO:0000256" key="3">
    <source>
        <dbReference type="ARBA" id="ARBA00022763"/>
    </source>
</evidence>
<accession>A0A1W0CN28</accession>
<keyword evidence="4 7" id="KW-0233">DNA recombination</keyword>
<proteinExistence type="inferred from homology"/>
<evidence type="ECO:0000256" key="5">
    <source>
        <dbReference type="ARBA" id="ARBA00023204"/>
    </source>
</evidence>
<dbReference type="AlphaFoldDB" id="A0A1W0CN28"/>
<dbReference type="InterPro" id="IPR042242">
    <property type="entry name" value="RecO_C"/>
</dbReference>
<sequence length="252" mass="27609">MSAAVGRGHLMSQPGRVDRQPAYVLHAQPYRETSLLVEVLSRDHGRFSVVARGARRPRADLRGLLLPFQPLTLSWFGKGELRTLHSADWDGGVPQLSGLPLICGFYLNELMMRLTARDDPEPRAFAVYDAAVRGLARQSGLAAVLRRYELRLTQVLGYAPSLLRDGDGAEVDASVSYWCQGNAAPERDAGQSLERGLRLSGASLLAIEADDYAEASTRLEARALMRVWLTALLGEEPLASRELLQAVNSLSD</sequence>
<dbReference type="GO" id="GO:0006310">
    <property type="term" value="P:DNA recombination"/>
    <property type="evidence" value="ECO:0007669"/>
    <property type="project" value="UniProtKB-UniRule"/>
</dbReference>
<dbReference type="Pfam" id="PF02565">
    <property type="entry name" value="RecO_C"/>
    <property type="match status" value="1"/>
</dbReference>
<dbReference type="InterPro" id="IPR003717">
    <property type="entry name" value="RecO"/>
</dbReference>
<reference evidence="9 10" key="1">
    <citation type="submission" date="2017-02" db="EMBL/GenBank/DDBJ databases">
        <title>Chromobacterium haemolyticum H5244.</title>
        <authorList>
            <person name="Gulvik C.A."/>
        </authorList>
    </citation>
    <scope>NUCLEOTIDE SEQUENCE [LARGE SCALE GENOMIC DNA]</scope>
    <source>
        <strain evidence="9 10">H5244</strain>
    </source>
</reference>
<dbReference type="GO" id="GO:0006302">
    <property type="term" value="P:double-strand break repair"/>
    <property type="evidence" value="ECO:0007669"/>
    <property type="project" value="TreeGrafter"/>
</dbReference>
<protein>
    <recommendedName>
        <fullName evidence="2 7">DNA repair protein RecO</fullName>
    </recommendedName>
    <alternativeName>
        <fullName evidence="6 7">Recombination protein O</fullName>
    </alternativeName>
</protein>
<dbReference type="Gene3D" id="2.40.50.140">
    <property type="entry name" value="Nucleic acid-binding proteins"/>
    <property type="match status" value="1"/>
</dbReference>